<dbReference type="AlphaFoldDB" id="A0A1I0S6U2"/>
<organism evidence="1 2">
    <name type="scientific">Chitinophaga arvensicola</name>
    <dbReference type="NCBI Taxonomy" id="29529"/>
    <lineage>
        <taxon>Bacteria</taxon>
        <taxon>Pseudomonadati</taxon>
        <taxon>Bacteroidota</taxon>
        <taxon>Chitinophagia</taxon>
        <taxon>Chitinophagales</taxon>
        <taxon>Chitinophagaceae</taxon>
        <taxon>Chitinophaga</taxon>
    </lineage>
</organism>
<reference evidence="2" key="1">
    <citation type="submission" date="2016-10" db="EMBL/GenBank/DDBJ databases">
        <authorList>
            <person name="Varghese N."/>
            <person name="Submissions S."/>
        </authorList>
    </citation>
    <scope>NUCLEOTIDE SEQUENCE [LARGE SCALE GENOMIC DNA]</scope>
    <source>
        <strain evidence="2">DSM 3695</strain>
    </source>
</reference>
<dbReference type="RefSeq" id="WP_143059236.1">
    <property type="nucleotide sequence ID" value="NZ_FOJG01000002.1"/>
</dbReference>
<name>A0A1I0S6U2_9BACT</name>
<dbReference type="EMBL" id="FOJG01000002">
    <property type="protein sequence ID" value="SEW51423.1"/>
    <property type="molecule type" value="Genomic_DNA"/>
</dbReference>
<evidence type="ECO:0008006" key="3">
    <source>
        <dbReference type="Google" id="ProtNLM"/>
    </source>
</evidence>
<gene>
    <name evidence="1" type="ORF">SAMN04488122_4235</name>
</gene>
<accession>A0A1I0S6U2</accession>
<sequence>MLFKQDHLEGIVAGKVSLAFRKWKQPAVKEGSLINTSVGVIEITEIIPWHVQQLSEEAAIAAGYKNLSALQQVLSKISAGTLYKIRVRYYAADPRIELREQTSLTAADRDALLEKLKRLDQYSQQGDWTREVLNAIQQYPHSKAILLAGKLGREKEWLKLNIRKLKNLGLTISHTEGYSLSPLGTLLLSAWSRKKK</sequence>
<dbReference type="OrthoDB" id="121143at2"/>
<protein>
    <recommendedName>
        <fullName evidence="3">ASCH domain-containing protein</fullName>
    </recommendedName>
</protein>
<dbReference type="Proteomes" id="UP000199310">
    <property type="component" value="Unassembled WGS sequence"/>
</dbReference>
<evidence type="ECO:0000313" key="1">
    <source>
        <dbReference type="EMBL" id="SEW51423.1"/>
    </source>
</evidence>
<proteinExistence type="predicted"/>
<evidence type="ECO:0000313" key="2">
    <source>
        <dbReference type="Proteomes" id="UP000199310"/>
    </source>
</evidence>
<keyword evidence="2" id="KW-1185">Reference proteome</keyword>
<dbReference type="STRING" id="29529.SAMN04488122_4235"/>